<dbReference type="Gene3D" id="3.10.129.110">
    <property type="entry name" value="Polyketide synthase dehydratase"/>
    <property type="match status" value="3"/>
</dbReference>
<feature type="domain" description="Carrier" evidence="10">
    <location>
        <begin position="3387"/>
        <end position="3462"/>
    </location>
</feature>
<dbReference type="SMART" id="SM00822">
    <property type="entry name" value="PKS_KR"/>
    <property type="match status" value="3"/>
</dbReference>
<dbReference type="InterPro" id="IPR006162">
    <property type="entry name" value="Ppantetheine_attach_site"/>
</dbReference>
<keyword evidence="7" id="KW-0012">Acyltransferase</keyword>
<dbReference type="PROSITE" id="PS50075">
    <property type="entry name" value="CARRIER"/>
    <property type="match status" value="4"/>
</dbReference>
<dbReference type="InterPro" id="IPR016039">
    <property type="entry name" value="Thiolase-like"/>
</dbReference>
<evidence type="ECO:0000259" key="10">
    <source>
        <dbReference type="PROSITE" id="PS50075"/>
    </source>
</evidence>
<dbReference type="Gene3D" id="3.30.70.3290">
    <property type="match status" value="3"/>
</dbReference>
<dbReference type="PANTHER" id="PTHR43775:SF51">
    <property type="entry name" value="INACTIVE PHENOLPHTHIOCEROL SYNTHESIS POLYKETIDE SYNTHASE TYPE I PKS1-RELATED"/>
    <property type="match status" value="1"/>
</dbReference>
<dbReference type="InterPro" id="IPR049900">
    <property type="entry name" value="PKS_mFAS_DH"/>
</dbReference>
<dbReference type="InterPro" id="IPR016035">
    <property type="entry name" value="Acyl_Trfase/lysoPLipase"/>
</dbReference>
<organism evidence="13 14">
    <name type="scientific">Streptomyces hyderabadensis</name>
    <dbReference type="NCBI Taxonomy" id="598549"/>
    <lineage>
        <taxon>Bacteria</taxon>
        <taxon>Bacillati</taxon>
        <taxon>Actinomycetota</taxon>
        <taxon>Actinomycetes</taxon>
        <taxon>Kitasatosporales</taxon>
        <taxon>Streptomycetaceae</taxon>
        <taxon>Streptomyces</taxon>
    </lineage>
</organism>
<feature type="domain" description="Ketosynthase family 3 (KS3)" evidence="11">
    <location>
        <begin position="1805"/>
        <end position="2230"/>
    </location>
</feature>
<accession>A0ABP9HGJ9</accession>
<keyword evidence="5" id="KW-0045">Antibiotic biosynthesis</keyword>
<dbReference type="InterPro" id="IPR014031">
    <property type="entry name" value="Ketoacyl_synth_C"/>
</dbReference>
<dbReference type="InterPro" id="IPR049551">
    <property type="entry name" value="PKS_DH_C"/>
</dbReference>
<feature type="active site" description="Proton donor; for dehydratase activity" evidence="8">
    <location>
        <position position="4585"/>
    </location>
</feature>
<evidence type="ECO:0000259" key="11">
    <source>
        <dbReference type="PROSITE" id="PS52004"/>
    </source>
</evidence>
<feature type="compositionally biased region" description="Low complexity" evidence="9">
    <location>
        <begin position="536"/>
        <end position="545"/>
    </location>
</feature>
<dbReference type="PROSITE" id="PS00606">
    <property type="entry name" value="KS3_1"/>
    <property type="match status" value="1"/>
</dbReference>
<proteinExistence type="predicted"/>
<evidence type="ECO:0000259" key="12">
    <source>
        <dbReference type="PROSITE" id="PS52019"/>
    </source>
</evidence>
<dbReference type="SUPFAM" id="SSF47336">
    <property type="entry name" value="ACP-like"/>
    <property type="match status" value="4"/>
</dbReference>
<evidence type="ECO:0000256" key="1">
    <source>
        <dbReference type="ARBA" id="ARBA00004792"/>
    </source>
</evidence>
<dbReference type="SUPFAM" id="SSF51735">
    <property type="entry name" value="NAD(P)-binding Rossmann-fold domains"/>
    <property type="match status" value="6"/>
</dbReference>
<feature type="region of interest" description="C-terminal hotdog fold" evidence="8">
    <location>
        <begin position="2812"/>
        <end position="2948"/>
    </location>
</feature>
<feature type="active site" description="Proton acceptor; for dehydratase activity" evidence="8">
    <location>
        <position position="2712"/>
    </location>
</feature>
<dbReference type="InterPro" id="IPR050091">
    <property type="entry name" value="PKS_NRPS_Biosynth_Enz"/>
</dbReference>
<keyword evidence="2" id="KW-0596">Phosphopantetheine</keyword>
<dbReference type="SUPFAM" id="SSF55048">
    <property type="entry name" value="Probable ACP-binding domain of malonyl-CoA ACP transacylase"/>
    <property type="match status" value="3"/>
</dbReference>
<dbReference type="PANTHER" id="PTHR43775">
    <property type="entry name" value="FATTY ACID SYNTHASE"/>
    <property type="match status" value="1"/>
</dbReference>
<dbReference type="CDD" id="cd00833">
    <property type="entry name" value="PKS"/>
    <property type="match status" value="3"/>
</dbReference>
<dbReference type="InterPro" id="IPR036291">
    <property type="entry name" value="NAD(P)-bd_dom_sf"/>
</dbReference>
<feature type="region of interest" description="N-terminal hotdog fold" evidence="8">
    <location>
        <begin position="1022"/>
        <end position="1145"/>
    </location>
</feature>
<dbReference type="InterPro" id="IPR057326">
    <property type="entry name" value="KR_dom"/>
</dbReference>
<dbReference type="InterPro" id="IPR016036">
    <property type="entry name" value="Malonyl_transacylase_ACP-bd"/>
</dbReference>
<dbReference type="Proteomes" id="UP001500610">
    <property type="component" value="Unassembled WGS sequence"/>
</dbReference>
<protein>
    <submittedName>
        <fullName evidence="13">Type I polyketide synthase</fullName>
    </submittedName>
</protein>
<feature type="region of interest" description="C-terminal hotdog fold" evidence="8">
    <location>
        <begin position="1161"/>
        <end position="1297"/>
    </location>
</feature>
<dbReference type="RefSeq" id="WP_345603501.1">
    <property type="nucleotide sequence ID" value="NZ_BAABIV010000002.1"/>
</dbReference>
<sequence length="5319" mass="555083">MTQFDSPSFELDGRGLARQLADAPAAEQEHLLAGLVTAQVAAALRKATGETVPVDPETPFRRLGLDSLGTVDLHSRLNAATGLALPLTTVFDHPTVAALTAHLRTDVLGLTRRPAAADAPARPAEATDEPIAIVGIGCRYPGGAAGPEELWRLAADGVHVLTDFPTDRGWDTDRLFSDDPDDPGTSYVTKGGFLPDAAEFDADFFGIGPREATAMDPQQRLVLETSWEALERAGIPPTSLRGTRSAVFIGAEPQEYGVRLFEAPDGLDGYLLTGNTPSVLSGRVAYTLGLEGPALTVDTACSGSLVALHLGVQSLRRGESTLALAGGVAVMGGPGTFTAFSRQRGLAPDGTVKAFAESADGTGFAEGVGVLVLERLGDARRNGHPVLAVVRGSAVNQDGASNGLTAPNGAAQQRVIRQALADAGLRPEDVDAVEGHGTGTTLGDPIEIQALLATYGHARPEDRPLWLGSLKSNIGHTQAAAGAAGVIKMVQALANGVLPRTLHVDRPTSRVDWTRGTVRLLTDTVPWPRGDRPRRSGVSSFGVSGTNAHVILEEPPREETEQDPPAPAEAAPAGPLPFVIGAHDDNALRAQAARLLDVTGAPADIAHALATTRSALRHRAVVVADGTAELTAGLTALAAGDTAPGLLRGDGTAPRTAYLFTGQGSQRTGMGRGLAAAHPVFADALEEACAHLDLQLDRPLKDVMWAAEGSPEAELLHGTAYAQCALFALETALYRLLASWGMRPDYLTGHSIGELTAAHVAGVLSLEDAATLVAARGRLMQELPAGGAMIAVRATEEEVLPLLGPDTAVAAVNGPDSVVLSGPEDAVTESAARLAALGRKTRRLNVSHAFHSPLMEPALAEFRSIASLMSYAAPRIPIVSNVTGRPVGPDTMSSPEYWVEHVRRTVRFHDGLRWLADRGVGTYLELGPDPVLSSLGGESTGDGQDTAFVPLLRADRDERRAVVHAVAAAHAQGAAVDWHAFFSGRPAHRVELPTYAFQRRRYWLDPVTPENPARIGLDPAGHALLGSSVELAGSGQAVFTGRITLRSHPWLEDHVIAGTALLPGTAFLDLALHAADRVGCAGVEELTLESPLAVPADGGIALQIVVGAADGGGRRTVDFHARPDGPDEAWTRHAGGVLAPDAVAVAEQHTETFAVWPPTDAEPVDTTGLYRELAAQGYDYGPAFRGLRAVWRRGTEVYAEVTAPAADPTGYGLHPALLDAVLHATDFAAPPAEPGRTRLPFAWNRVALHATGATGLRVRITPSGTDEVALTLADETGQPVATVGSYLVRELPEAGLRSLRGTGRDLHHVRWRPVGPVAPGHTAHTVHRTAPARGSVPERARHILHRTLAALQDRPENGPLVVVTRAAVDTDGTGADPAQAPVWGLVRAAQAEHPGRFVLVDVDADTPDTDALLAAVVAAGEPEAAIRDGRILVPRLAPLRQPEAETPWGPHSHVLITGGTGGLGGHLARHLVAAHGVRRLLLIGRRGGGTALREELTALGADVTVAAVDVADREALAELLADHPVTAVVHAAGTLDDGLLDTLTPERLESVLRPKIDGAWNLHELTRGHDLSAFVLFSSTAALLDGAGQANYAAANAFLDALAERRRADGLPAVSLAWGPWAGADGMAAGLDRTALARIARTGLVPLGVEDNLALLDRTAAGTAPAVVPVRLDRSARHGDDAPALLRDTTGRPRRRAATAPATRPGPAEFTPDSLLDLVRAETAVVLGHPDGSAISPARAFSESGFDSLASVELRNRLNTATGLRLGATLTFDHPTPAALAAHLAAKLGVTEATTARATGPVDPSEPVAIIGMACRYPGGVESPDDLWRLVAAGADAVTPFPTDRGWPTDLYDDKPGTPGKSLAREGGFLDGAAEFDPAFFRIGPREAQAMDPQQRLLLETAWEAFERSGIDPASVKGSDTGVFAGVMYHDWGLRLGPLPEDLAAYHGNGSLASVVSGRVAYALGLEGPAVTVDTACSSSLVALHWAARALARGECGLALAGGVTVMSTPDTFVDMSRQGGLAADGRCKSFGADADGTGWSEGVGVLVLERLSDARRNGHRVLAVVKGSAINQDGASNGLTAPNGTAQQRVIRQALADAGLGATDVDAVEGHGTGTTLGDPIEAQALLEVYGQNRTEDRPLWLGSLKSNIGHAQAAAGVGGVIKMVMAMRHGVLPRTLHADEPSEQVDWSAGEVRLLTEAREWAAGDRPRRAGVSSFGISGTNAHVLLEQAPPADDATPTSTERPAPAHPVAWPVSGATPEALRAQARRLRSYVEERPELHPADIGLSLATTRAALEHRAVVVGTSRDHLLTALDTLGTATGPVREGRTAFLFSGQGAQRLGMGRELYASFPVFAEAFDAAVVELDRYLERPLREVVWGEDAGLLERTVFTQAALFAFESALFRLWESWGVTPDVLVGHSIGELTAAYVAGVWSLEDAARLVAARGRLMDALPEGGAMVAVEATEDEVAPHLGDEVSLAAVNAPGSVVLSGEEKAVLAVAEQFADRRTRRLRVSHAFHSPLMEPMLADFEAVARELTYSEPRLSIASTVAPDADLTDPAYWVGQVRATVRFADAVVELGRRGVVSAVELGPDAVLAPLTGEVFAAVAASRRDRDEALEVVGALGRVHALGVAVDWAAFYAGTGARRVELPTYAFQHERYWIDVPAGVGDLGTLGVDGVDHPVLSAAVLSPDSGELVLSGRLSAGTQPWVADHEVLGDVLLPGTAFVELALRAADEAGCGGLTELTLQAPLILPRQGGVPVRVVVGPAGADGSRPVTVHSRDADGWVRHASGLLAADTAPAAFDLAQWPPAGAEAVDVSEAYERLRDRGYHYGPAFQGLKAAWRHGQDVYAEVALDGAARSDAPRYGLHPALLDAAMHADLLGGGEDTLLPFSWNGVALYAAGADALRVRIRPIRGEEVSEIAVADTEGQPVAFVASLTSRPVSADRLAASRPRTGEPLRTVGWRRHSAAPAPGEVEVLHVPAGDGALPDAVRSVAAAVLAELRDRLSGPAGAPVAIVTHRAVAVADGERPDLTQAPVWGLVRAAQAEHPGRFVLVDTDDRDTPDADLVAAAGCGEPEIALRGGEWWIPRLVTAERSAPPVDWDPDGTVLVTGGLGGLGALIARHLVTRHGVRRLLLTGRRGPDTPGAGALRDELTALGAQVDVAACDVGDRAALAGLLAGVPADRPLTAVVHAAGVADAGLVGTLTDARLDAVLAPKADGAWHLHELTRDLELAAFVLLSSAGGLVLAEGQGGYAAANVFLDALALDRRAAGLPATALAYGMWALDTGLGGALTDADLERMRRLGLPALTVEQALALFDAALAADTALAVPLRVDPAALGARGTELPALLRGLGKGGARRVARTADRAAARSLRDRLAGRTGAENERFLLDLVRRHAATVLGHAGADRVEPAKAFRDLGFDSLAAVELRNLLNTETGLQLPATLVFDHPTPQAIAEHIAAQFAGGPDPVAEAARVPAAAPVGTDEPIAIVGIGCRYPGGVRSADDLWELVRRGQDAISDFPQDRGWDITGTHDPEPGRPGHTYVRAGGFLYDAADFDPEFFGIMPREALAMDPQQRLLLEAAWEAFEVAGLDPAGQRGSRTGIYAGVMYNDYGTRFRKVDDDLAGYLANGSAGSIASGRVAYLLGLEGPGVTVDTACSSSLVALHMASQALRQGEVSMALAGGVTVMSTMKPIVDLSQQRGLSPDGRCKAFSASADGTAYAEGVGMLLLERLSDARRNGHQVLAVVKGSAINQDGASNGLTAPSGPAQQRVIRQALAAAGVGAGEVDVVEAHGTGTRLGDPIEAQALLATYGQERPADRPLWLGSLKSNIGHAQAAAGVGGVIKMVMALRNAVLPRTLHVDEPTPQVDWDSGDVRLLTEERPWPETGRPRRAAVSSFGLSGTNAHVVLEEAAAPEPRTGAPLAPPALPVPLSAKSPQALAAQAERLRARLGTAEPVDLAHSLVTGRGLFDHRAVVVARDAAALDEALAALAAGEPHDAVVRSVAAAGRSRPVFVFPGQGSQWAGMAVQLLDESPVFARRMAECADVLTEFVTWDPYAVLRGDTGAPPLTDVDVVQPVLWAVMVSLAELWRSFGVEPAAVVGHSQGEIAAACVAGGLSLRDGARVVALRSALIRRKLAGKGGMMSVALPAEEVTGRLADWAGTLELATVNGPRSAVVAGGEQALEEFGQRLKADGVRYRRIPVDYASHSVFVEEIEQELLAELADVAPGAGTVPFHSTVTAGLLDTAGLDAAYWYRNLRQTVRFEETVRTLLEAGHDAFVEISPHPVLTVGLAECVEADGAGTATVSGTLRRDDGGLDRFLTSLAEQFTAGLPADWSPVLTGTGARRVDLPTYPFQRTRYWLEGPAEDAADAASVGLRLAGHPLLAGVVVSPDTGAVTLTGRISLRTHAWLADHDALGTVLMPGTGYVELAVRAGEEVGCDVVKELTIEAVMPLPPSGGIQIQAVVDPADAAGERSLRIYSRMEDAAPDIPWTLHATGVLAVEGVPVPAAETFGVGTGVWPPENAEEVDISDVYDYLTSQGYGYGPMFRGLRGIWLRGEETFAEVALPDEAVGEAARFRLHPSILDAALSATDFMNGRRPQDVGGTQLPFAWTGVSVHAVGAARLRVRITASGPSGAGSDSVRLELSDPSGTPVATVESLVVLPVTAQKVNAALNAYVGARHSDSVYRLGWNQLPLGSAVSAAADGWAVLGDTEPPGTDPALPRHADLAALTAALDRGEDAPQLVVHPVPATPGDVPEALRGGAHRLLALLQGWLAEPRLDRTRLMILTRSAATVTAEEQPDLVQAALWGMVRSAQEENPGRFLLVDTDGSASAARLLPALARSEEPEAAVRGSQARVPRLTTVAEESGRTAPWGAEDTVLVTGGTSGLGALLARHLAREHKVGALVLTSRRGPAAEGAAELRAELTALGCQVSLVACDVSDRAAVAALLDAHPVTAVVHAAGVMDNGLVGALTPDRVDAVLKPKADGAWHLHELTRDRPLSAFVLFSSVAGLLVAAGQANYATANRFVEALAAHRAAQGLPATSLAFGLWATATGMGGGVSDADLAQLGSRGMPPMTDEQGCAAFDEAVASGLPATVPMLLDSTLLDPSVPVPPLLREVLRPAAPTIARTVLGQSAPADGGGAAALEKKLAPLGAAQRERAVRDLVREQVAAVRHTEARAIDPHRGFTELGLDSLAAIDLRNRLQSITGLRLPATLMFDYPNAAVLAEFLLAELEPALADPAEPAPAPADADGDDEDVRRLVHAIPVERLREAGLLDTLLELAGETPGEDGQAAEDRTEAIKTMSVEDLVRAAMAADAD</sequence>
<dbReference type="PROSITE" id="PS52019">
    <property type="entry name" value="PKS_MFAS_DH"/>
    <property type="match status" value="3"/>
</dbReference>
<dbReference type="Gene3D" id="1.10.1200.10">
    <property type="entry name" value="ACP-like"/>
    <property type="match status" value="4"/>
</dbReference>
<dbReference type="Pfam" id="PF14765">
    <property type="entry name" value="PS-DH"/>
    <property type="match status" value="3"/>
</dbReference>
<dbReference type="Pfam" id="PF16197">
    <property type="entry name" value="KAsynt_C_assoc"/>
    <property type="match status" value="3"/>
</dbReference>
<dbReference type="Pfam" id="PF00698">
    <property type="entry name" value="Acyl_transf_1"/>
    <property type="match status" value="3"/>
</dbReference>
<dbReference type="SMART" id="SM00823">
    <property type="entry name" value="PKS_PP"/>
    <property type="match status" value="4"/>
</dbReference>
<dbReference type="InterPro" id="IPR001227">
    <property type="entry name" value="Ac_transferase_dom_sf"/>
</dbReference>
<dbReference type="SMART" id="SM00826">
    <property type="entry name" value="PKS_DH"/>
    <property type="match status" value="3"/>
</dbReference>
<dbReference type="PROSITE" id="PS52004">
    <property type="entry name" value="KS3_2"/>
    <property type="match status" value="3"/>
</dbReference>
<keyword evidence="6" id="KW-0511">Multifunctional enzyme</keyword>
<feature type="region of interest" description="Disordered" evidence="9">
    <location>
        <begin position="1316"/>
        <end position="1335"/>
    </location>
</feature>
<name>A0ABP9HGJ9_9ACTN</name>
<feature type="region of interest" description="C-terminal hotdog fold" evidence="8">
    <location>
        <begin position="4524"/>
        <end position="4670"/>
    </location>
</feature>
<evidence type="ECO:0000256" key="2">
    <source>
        <dbReference type="ARBA" id="ARBA00022450"/>
    </source>
</evidence>
<dbReference type="InterPro" id="IPR018201">
    <property type="entry name" value="Ketoacyl_synth_AS"/>
</dbReference>
<feature type="active site" description="Proton acceptor; for dehydratase activity" evidence="8">
    <location>
        <position position="4413"/>
    </location>
</feature>
<dbReference type="Pfam" id="PF21089">
    <property type="entry name" value="PKS_DH_N"/>
    <property type="match status" value="3"/>
</dbReference>
<gene>
    <name evidence="13" type="ORF">GCM10023257_03020</name>
</gene>
<evidence type="ECO:0000256" key="4">
    <source>
        <dbReference type="ARBA" id="ARBA00022679"/>
    </source>
</evidence>
<dbReference type="InterPro" id="IPR032821">
    <property type="entry name" value="PKS_assoc"/>
</dbReference>
<evidence type="ECO:0000313" key="13">
    <source>
        <dbReference type="EMBL" id="GAA4970506.1"/>
    </source>
</evidence>
<dbReference type="InterPro" id="IPR009081">
    <property type="entry name" value="PP-bd_ACP"/>
</dbReference>
<dbReference type="SMART" id="SM01294">
    <property type="entry name" value="PKS_PP_betabranch"/>
    <property type="match status" value="4"/>
</dbReference>
<dbReference type="InterPro" id="IPR042104">
    <property type="entry name" value="PKS_dehydratase_sf"/>
</dbReference>
<dbReference type="Gene3D" id="3.40.366.10">
    <property type="entry name" value="Malonyl-Coenzyme A Acyl Carrier Protein, domain 2"/>
    <property type="match status" value="3"/>
</dbReference>
<dbReference type="InterPro" id="IPR013968">
    <property type="entry name" value="PKS_KR"/>
</dbReference>
<feature type="domain" description="Ketosynthase family 3 (KS3)" evidence="11">
    <location>
        <begin position="3484"/>
        <end position="3910"/>
    </location>
</feature>
<dbReference type="Pfam" id="PF22953">
    <property type="entry name" value="SpnB_Rossmann"/>
    <property type="match status" value="2"/>
</dbReference>
<dbReference type="InterPro" id="IPR020841">
    <property type="entry name" value="PKS_Beta-ketoAc_synthase_dom"/>
</dbReference>
<comment type="pathway">
    <text evidence="1">Antibiotic biosynthesis.</text>
</comment>
<feature type="domain" description="Ketosynthase family 3 (KS3)" evidence="11">
    <location>
        <begin position="128"/>
        <end position="554"/>
    </location>
</feature>
<dbReference type="SMART" id="SM00825">
    <property type="entry name" value="PKS_KS"/>
    <property type="match status" value="3"/>
</dbReference>
<dbReference type="InterPro" id="IPR020807">
    <property type="entry name" value="PKS_DH"/>
</dbReference>
<feature type="region of interest" description="Disordered" evidence="9">
    <location>
        <begin position="530"/>
        <end position="576"/>
    </location>
</feature>
<dbReference type="SMART" id="SM00827">
    <property type="entry name" value="PKS_AT"/>
    <property type="match status" value="3"/>
</dbReference>
<evidence type="ECO:0000256" key="3">
    <source>
        <dbReference type="ARBA" id="ARBA00022553"/>
    </source>
</evidence>
<feature type="region of interest" description="Disordered" evidence="9">
    <location>
        <begin position="2232"/>
        <end position="2254"/>
    </location>
</feature>
<reference evidence="14" key="1">
    <citation type="journal article" date="2019" name="Int. J. Syst. Evol. Microbiol.">
        <title>The Global Catalogue of Microorganisms (GCM) 10K type strain sequencing project: providing services to taxonomists for standard genome sequencing and annotation.</title>
        <authorList>
            <consortium name="The Broad Institute Genomics Platform"/>
            <consortium name="The Broad Institute Genome Sequencing Center for Infectious Disease"/>
            <person name="Wu L."/>
            <person name="Ma J."/>
        </authorList>
    </citation>
    <scope>NUCLEOTIDE SEQUENCE [LARGE SCALE GENOMIC DNA]</scope>
    <source>
        <strain evidence="14">JCM 17657</strain>
    </source>
</reference>
<feature type="active site" description="Proton donor; for dehydratase activity" evidence="8">
    <location>
        <position position="2873"/>
    </location>
</feature>
<dbReference type="Pfam" id="PF00109">
    <property type="entry name" value="ketoacyl-synt"/>
    <property type="match status" value="3"/>
</dbReference>
<dbReference type="SUPFAM" id="SSF53901">
    <property type="entry name" value="Thiolase-like"/>
    <property type="match status" value="3"/>
</dbReference>
<dbReference type="PROSITE" id="PS00012">
    <property type="entry name" value="PHOSPHOPANTETHEINE"/>
    <property type="match status" value="3"/>
</dbReference>
<feature type="region of interest" description="Disordered" evidence="9">
    <location>
        <begin position="1678"/>
        <end position="1710"/>
    </location>
</feature>
<evidence type="ECO:0000256" key="6">
    <source>
        <dbReference type="ARBA" id="ARBA00023268"/>
    </source>
</evidence>
<comment type="caution">
    <text evidence="13">The sequence shown here is derived from an EMBL/GenBank/DDBJ whole genome shotgun (WGS) entry which is preliminary data.</text>
</comment>
<dbReference type="Gene3D" id="3.40.50.720">
    <property type="entry name" value="NAD(P)-binding Rossmann-like Domain"/>
    <property type="match status" value="3"/>
</dbReference>
<dbReference type="EMBL" id="BAABIV010000002">
    <property type="protein sequence ID" value="GAA4970506.1"/>
    <property type="molecule type" value="Genomic_DNA"/>
</dbReference>
<feature type="region of interest" description="N-terminal hotdog fold" evidence="8">
    <location>
        <begin position="2680"/>
        <end position="2800"/>
    </location>
</feature>
<feature type="domain" description="PKS/mFAS DH" evidence="12">
    <location>
        <begin position="2680"/>
        <end position="2948"/>
    </location>
</feature>
<dbReference type="InterPro" id="IPR049552">
    <property type="entry name" value="PKS_DH_N"/>
</dbReference>
<dbReference type="Pfam" id="PF02801">
    <property type="entry name" value="Ketoacyl-synt_C"/>
    <property type="match status" value="3"/>
</dbReference>
<evidence type="ECO:0000313" key="14">
    <source>
        <dbReference type="Proteomes" id="UP001500610"/>
    </source>
</evidence>
<feature type="domain" description="PKS/mFAS DH" evidence="12">
    <location>
        <begin position="1022"/>
        <end position="1297"/>
    </location>
</feature>
<dbReference type="InterPro" id="IPR014030">
    <property type="entry name" value="Ketoacyl_synth_N"/>
</dbReference>
<feature type="compositionally biased region" description="Low complexity" evidence="9">
    <location>
        <begin position="1698"/>
        <end position="1708"/>
    </location>
</feature>
<feature type="active site" description="Proton donor; for dehydratase activity" evidence="8">
    <location>
        <position position="1219"/>
    </location>
</feature>
<dbReference type="InterPro" id="IPR014043">
    <property type="entry name" value="Acyl_transferase_dom"/>
</dbReference>
<feature type="domain" description="PKS/mFAS DH" evidence="12">
    <location>
        <begin position="4381"/>
        <end position="4670"/>
    </location>
</feature>
<evidence type="ECO:0000256" key="8">
    <source>
        <dbReference type="PROSITE-ProRule" id="PRU01363"/>
    </source>
</evidence>
<keyword evidence="14" id="KW-1185">Reference proteome</keyword>
<dbReference type="Gene3D" id="3.40.47.10">
    <property type="match status" value="3"/>
</dbReference>
<keyword evidence="4" id="KW-0808">Transferase</keyword>
<dbReference type="InterPro" id="IPR055123">
    <property type="entry name" value="SpnB-like_Rossmann"/>
</dbReference>
<dbReference type="InterPro" id="IPR036736">
    <property type="entry name" value="ACP-like_sf"/>
</dbReference>
<feature type="active site" description="Proton acceptor; for dehydratase activity" evidence="8">
    <location>
        <position position="1054"/>
    </location>
</feature>
<dbReference type="CDD" id="cd08956">
    <property type="entry name" value="KR_3_FAS_SDR_x"/>
    <property type="match status" value="3"/>
</dbReference>
<evidence type="ECO:0000256" key="9">
    <source>
        <dbReference type="SAM" id="MobiDB-lite"/>
    </source>
</evidence>
<dbReference type="Pfam" id="PF00550">
    <property type="entry name" value="PP-binding"/>
    <property type="match status" value="4"/>
</dbReference>
<feature type="domain" description="Carrier" evidence="10">
    <location>
        <begin position="30"/>
        <end position="107"/>
    </location>
</feature>
<dbReference type="Pfam" id="PF08659">
    <property type="entry name" value="KR"/>
    <property type="match status" value="3"/>
</dbReference>
<evidence type="ECO:0000256" key="5">
    <source>
        <dbReference type="ARBA" id="ARBA00023194"/>
    </source>
</evidence>
<feature type="domain" description="Carrier" evidence="10">
    <location>
        <begin position="5157"/>
        <end position="5234"/>
    </location>
</feature>
<dbReference type="SUPFAM" id="SSF52151">
    <property type="entry name" value="FabD/lysophospholipase-like"/>
    <property type="match status" value="3"/>
</dbReference>
<dbReference type="InterPro" id="IPR020806">
    <property type="entry name" value="PKS_PP-bd"/>
</dbReference>
<feature type="region of interest" description="N-terminal hotdog fold" evidence="8">
    <location>
        <begin position="4381"/>
        <end position="4506"/>
    </location>
</feature>
<keyword evidence="3" id="KW-0597">Phosphoprotein</keyword>
<evidence type="ECO:0000256" key="7">
    <source>
        <dbReference type="ARBA" id="ARBA00023315"/>
    </source>
</evidence>
<feature type="domain" description="Carrier" evidence="10">
    <location>
        <begin position="1713"/>
        <end position="1788"/>
    </location>
</feature>